<organism evidence="6 7">
    <name type="scientific">Parachlamydia acanthamoebae (strain UV7)</name>
    <dbReference type="NCBI Taxonomy" id="765952"/>
    <lineage>
        <taxon>Bacteria</taxon>
        <taxon>Pseudomonadati</taxon>
        <taxon>Chlamydiota</taxon>
        <taxon>Chlamydiia</taxon>
        <taxon>Parachlamydiales</taxon>
        <taxon>Parachlamydiaceae</taxon>
        <taxon>Parachlamydia</taxon>
    </lineage>
</organism>
<evidence type="ECO:0000256" key="4">
    <source>
        <dbReference type="ARBA" id="ARBA00023125"/>
    </source>
</evidence>
<accession>F8KZ20</accession>
<reference key="1">
    <citation type="journal article" date="2011" name="Mol. Biol. Evol.">
        <title>Unity in variety -- the pan-genome of the Chlamydiae.</title>
        <authorList>
            <person name="Collingro A."/>
            <person name="Tischler P."/>
            <person name="Weinmaier T."/>
            <person name="Penz T."/>
            <person name="Heinz E."/>
            <person name="Brunham R.C."/>
            <person name="Read T.D."/>
            <person name="Bavoil P.M."/>
            <person name="Sachse K."/>
            <person name="Kahane S."/>
            <person name="Friedman M.G."/>
            <person name="Rattei T."/>
            <person name="Myers G.S.A."/>
            <person name="Horn M."/>
        </authorList>
    </citation>
    <scope>NUCLEOTIDE SEQUENCE</scope>
    <source>
        <strain>UV7</strain>
    </source>
</reference>
<evidence type="ECO:0000256" key="2">
    <source>
        <dbReference type="ARBA" id="ARBA00010961"/>
    </source>
</evidence>
<keyword evidence="4" id="KW-0238">DNA-binding</keyword>
<dbReference type="GO" id="GO:0003677">
    <property type="term" value="F:DNA binding"/>
    <property type="evidence" value="ECO:0007669"/>
    <property type="project" value="UniProtKB-KW"/>
</dbReference>
<evidence type="ECO:0000256" key="5">
    <source>
        <dbReference type="ARBA" id="ARBA00023172"/>
    </source>
</evidence>
<dbReference type="KEGG" id="puv:PUV_11930"/>
<dbReference type="Pfam" id="PF00872">
    <property type="entry name" value="Transposase_mut"/>
    <property type="match status" value="1"/>
</dbReference>
<dbReference type="HOGENOM" id="CLU_3028088_0_0_0"/>
<evidence type="ECO:0000256" key="1">
    <source>
        <dbReference type="ARBA" id="ARBA00002190"/>
    </source>
</evidence>
<comment type="similarity">
    <text evidence="2">Belongs to the transposase mutator family.</text>
</comment>
<protein>
    <recommendedName>
        <fullName evidence="8">Mutator family transposase</fullName>
    </recommendedName>
</protein>
<name>F8KZ20_PARAV</name>
<dbReference type="EMBL" id="FR872580">
    <property type="protein sequence ID" value="CCB86143.1"/>
    <property type="molecule type" value="Genomic_DNA"/>
</dbReference>
<evidence type="ECO:0000313" key="7">
    <source>
        <dbReference type="Proteomes" id="UP000000495"/>
    </source>
</evidence>
<dbReference type="STRING" id="765952.PUV_11930"/>
<dbReference type="Proteomes" id="UP000000495">
    <property type="component" value="Chromosome"/>
</dbReference>
<dbReference type="eggNOG" id="COG3328">
    <property type="taxonomic scope" value="Bacteria"/>
</dbReference>
<comment type="function">
    <text evidence="1">Required for the transposition of the insertion element.</text>
</comment>
<evidence type="ECO:0008006" key="8">
    <source>
        <dbReference type="Google" id="ProtNLM"/>
    </source>
</evidence>
<dbReference type="AlphaFoldDB" id="F8KZ20"/>
<reference evidence="6 7" key="2">
    <citation type="journal article" date="2011" name="Mol. Biol. Evol.">
        <title>Unity in variety--the pan-genome of the Chlamydiae.</title>
        <authorList>
            <person name="Collingro A."/>
            <person name="Tischler P."/>
            <person name="Weinmaier T."/>
            <person name="Penz T."/>
            <person name="Heinz E."/>
            <person name="Brunham R.C."/>
            <person name="Read T.D."/>
            <person name="Bavoil P.M."/>
            <person name="Sachse K."/>
            <person name="Kahane S."/>
            <person name="Friedman M.G."/>
            <person name="Rattei T."/>
            <person name="Myers G.S."/>
            <person name="Horn M."/>
        </authorList>
    </citation>
    <scope>NUCLEOTIDE SEQUENCE [LARGE SCALE GENOMIC DNA]</scope>
    <source>
        <strain evidence="7">UV7</strain>
    </source>
</reference>
<keyword evidence="7" id="KW-1185">Reference proteome</keyword>
<dbReference type="GO" id="GO:0004803">
    <property type="term" value="F:transposase activity"/>
    <property type="evidence" value="ECO:0007669"/>
    <property type="project" value="InterPro"/>
</dbReference>
<dbReference type="GO" id="GO:0006313">
    <property type="term" value="P:DNA transposition"/>
    <property type="evidence" value="ECO:0007669"/>
    <property type="project" value="InterPro"/>
</dbReference>
<evidence type="ECO:0000256" key="3">
    <source>
        <dbReference type="ARBA" id="ARBA00022578"/>
    </source>
</evidence>
<dbReference type="InterPro" id="IPR001207">
    <property type="entry name" value="Transposase_mutator"/>
</dbReference>
<evidence type="ECO:0000313" key="6">
    <source>
        <dbReference type="EMBL" id="CCB86143.1"/>
    </source>
</evidence>
<keyword evidence="3" id="KW-0815">Transposition</keyword>
<proteinExistence type="inferred from homology"/>
<keyword evidence="5" id="KW-0233">DNA recombination</keyword>
<sequence>MDGLKAFEKFIRTYESKYPKAYECLKKDKDQLFSFYDFPGMHGQHIRTTNPIEST</sequence>
<gene>
    <name evidence="6" type="ordered locus">PUV_11930</name>
</gene>